<gene>
    <name evidence="1" type="ORF">MSG28_007345</name>
</gene>
<organism evidence="1 2">
    <name type="scientific">Choristoneura fumiferana</name>
    <name type="common">Spruce budworm moth</name>
    <name type="synonym">Archips fumiferana</name>
    <dbReference type="NCBI Taxonomy" id="7141"/>
    <lineage>
        <taxon>Eukaryota</taxon>
        <taxon>Metazoa</taxon>
        <taxon>Ecdysozoa</taxon>
        <taxon>Arthropoda</taxon>
        <taxon>Hexapoda</taxon>
        <taxon>Insecta</taxon>
        <taxon>Pterygota</taxon>
        <taxon>Neoptera</taxon>
        <taxon>Endopterygota</taxon>
        <taxon>Lepidoptera</taxon>
        <taxon>Glossata</taxon>
        <taxon>Ditrysia</taxon>
        <taxon>Tortricoidea</taxon>
        <taxon>Tortricidae</taxon>
        <taxon>Tortricinae</taxon>
        <taxon>Choristoneura</taxon>
    </lineage>
</organism>
<dbReference type="Proteomes" id="UP001064048">
    <property type="component" value="Chromosome 12"/>
</dbReference>
<dbReference type="EMBL" id="CM046112">
    <property type="protein sequence ID" value="KAI8428608.1"/>
    <property type="molecule type" value="Genomic_DNA"/>
</dbReference>
<comment type="caution">
    <text evidence="1">The sequence shown here is derived from an EMBL/GenBank/DDBJ whole genome shotgun (WGS) entry which is preliminary data.</text>
</comment>
<reference evidence="1 2" key="1">
    <citation type="journal article" date="2022" name="Genome Biol. Evol.">
        <title>The Spruce Budworm Genome: Reconstructing the Evolutionary History of Antifreeze Proteins.</title>
        <authorList>
            <person name="Beliveau C."/>
            <person name="Gagne P."/>
            <person name="Picq S."/>
            <person name="Vernygora O."/>
            <person name="Keeling C.I."/>
            <person name="Pinkney K."/>
            <person name="Doucet D."/>
            <person name="Wen F."/>
            <person name="Johnston J.S."/>
            <person name="Maaroufi H."/>
            <person name="Boyle B."/>
            <person name="Laroche J."/>
            <person name="Dewar K."/>
            <person name="Juretic N."/>
            <person name="Blackburn G."/>
            <person name="Nisole A."/>
            <person name="Brunet B."/>
            <person name="Brandao M."/>
            <person name="Lumley L."/>
            <person name="Duan J."/>
            <person name="Quan G."/>
            <person name="Lucarotti C.J."/>
            <person name="Roe A.D."/>
            <person name="Sperling F.A.H."/>
            <person name="Levesque R.C."/>
            <person name="Cusson M."/>
        </authorList>
    </citation>
    <scope>NUCLEOTIDE SEQUENCE [LARGE SCALE GENOMIC DNA]</scope>
    <source>
        <strain evidence="1">Glfc:IPQL:Cfum</strain>
    </source>
</reference>
<evidence type="ECO:0000313" key="2">
    <source>
        <dbReference type="Proteomes" id="UP001064048"/>
    </source>
</evidence>
<name>A0ACC0JX09_CHOFU</name>
<accession>A0ACC0JX09</accession>
<sequence length="66" mass="7352">MFVCLAEHSTAHLWGQGSGARRGWSRKRTSAPQMSNPHGSMPRVALVLRSRRSWPVAPHCSESKEP</sequence>
<proteinExistence type="predicted"/>
<protein>
    <submittedName>
        <fullName evidence="1">Uncharacterized protein</fullName>
    </submittedName>
</protein>
<evidence type="ECO:0000313" key="1">
    <source>
        <dbReference type="EMBL" id="KAI8428608.1"/>
    </source>
</evidence>
<keyword evidence="2" id="KW-1185">Reference proteome</keyword>